<dbReference type="EMBL" id="JADPVI010000002">
    <property type="protein sequence ID" value="MBF8457326.1"/>
    <property type="molecule type" value="Genomic_DNA"/>
</dbReference>
<name>A0ABS0FC96_9FLAO</name>
<sequence length="199" mass="22577">MKNYLFTVPFGVQHLGSYSIRLLAFIFLSVFCSLRVSAAVIDSANSQQDPQNIIYISAGAKVYGIANMTVVKVQNDPLPENQVEGKKKSLTPVKHAIVLKDSKSLELKALQEKINKKVKRSFYATSHNSDLLRSSTLSLTIAATVPNFPFKFNKTFVNNEYDFNIVQIKNIKKKFFTSLSYSEFFKLRNSFLRGPPYYI</sequence>
<proteinExistence type="predicted"/>
<accession>A0ABS0FC96</accession>
<dbReference type="Proteomes" id="UP000660070">
    <property type="component" value="Unassembled WGS sequence"/>
</dbReference>
<keyword evidence="2" id="KW-1185">Reference proteome</keyword>
<evidence type="ECO:0000313" key="1">
    <source>
        <dbReference type="EMBL" id="MBF8457326.1"/>
    </source>
</evidence>
<gene>
    <name evidence="1" type="ORF">IV494_09030</name>
</gene>
<comment type="caution">
    <text evidence="1">The sequence shown here is derived from an EMBL/GenBank/DDBJ whole genome shotgun (WGS) entry which is preliminary data.</text>
</comment>
<dbReference type="RefSeq" id="WP_196079831.1">
    <property type="nucleotide sequence ID" value="NZ_JADPVI010000002.1"/>
</dbReference>
<evidence type="ECO:0000313" key="2">
    <source>
        <dbReference type="Proteomes" id="UP000660070"/>
    </source>
</evidence>
<reference evidence="1 2" key="1">
    <citation type="submission" date="2020-11" db="EMBL/GenBank/DDBJ databases">
        <title>Kaistella gelatinilytica sp. nov., a flavobacterium isolated from Antarctic Soil.</title>
        <authorList>
            <person name="Li J."/>
        </authorList>
    </citation>
    <scope>NUCLEOTIDE SEQUENCE [LARGE SCALE GENOMIC DNA]</scope>
    <source>
        <strain evidence="1 2">G5-32</strain>
    </source>
</reference>
<organism evidence="1 2">
    <name type="scientific">Kaistella gelatinilytica</name>
    <dbReference type="NCBI Taxonomy" id="2787636"/>
    <lineage>
        <taxon>Bacteria</taxon>
        <taxon>Pseudomonadati</taxon>
        <taxon>Bacteroidota</taxon>
        <taxon>Flavobacteriia</taxon>
        <taxon>Flavobacteriales</taxon>
        <taxon>Weeksellaceae</taxon>
        <taxon>Chryseobacterium group</taxon>
        <taxon>Kaistella</taxon>
    </lineage>
</organism>
<protein>
    <submittedName>
        <fullName evidence="1">Uncharacterized protein</fullName>
    </submittedName>
</protein>